<dbReference type="SUPFAM" id="SSF56524">
    <property type="entry name" value="Oxidoreductase molybdopterin-binding domain"/>
    <property type="match status" value="1"/>
</dbReference>
<feature type="signal peptide" evidence="1">
    <location>
        <begin position="1"/>
        <end position="21"/>
    </location>
</feature>
<sequence length="168" mass="18004">MPRILPALALVGAVFSAPALAGGLEPVALAPLTHPDAQLQVIGPDGGETVYAQADLERLPTYSLTTATPWREVPATFEGVRLRDVLAANGLEGQSIAVTAENDYTTVLSAELIETVDILVATRVDGRAHTRRARGPIQFVIDQEVFETSDLTDEANFVWMVARIEPEG</sequence>
<organism evidence="2 3">
    <name type="scientific">Thalassorhabdomicrobium marinisediminis</name>
    <dbReference type="NCBI Taxonomy" id="2170577"/>
    <lineage>
        <taxon>Bacteria</taxon>
        <taxon>Pseudomonadati</taxon>
        <taxon>Pseudomonadota</taxon>
        <taxon>Alphaproteobacteria</taxon>
        <taxon>Rhodobacterales</taxon>
        <taxon>Paracoccaceae</taxon>
        <taxon>Thalassorhabdomicrobium</taxon>
    </lineage>
</organism>
<dbReference type="InterPro" id="IPR036374">
    <property type="entry name" value="OxRdtase_Mopterin-bd_sf"/>
</dbReference>
<reference evidence="2 3" key="1">
    <citation type="submission" date="2018-04" db="EMBL/GenBank/DDBJ databases">
        <title>Pelagivirga bohaiensis gen. nov., sp. nov., a bacterium isolated from the Bohai Sea.</title>
        <authorList>
            <person name="Ji X."/>
        </authorList>
    </citation>
    <scope>NUCLEOTIDE SEQUENCE [LARGE SCALE GENOMIC DNA]</scope>
    <source>
        <strain evidence="2 3">BH-SD16</strain>
    </source>
</reference>
<keyword evidence="1" id="KW-0732">Signal</keyword>
<dbReference type="Proteomes" id="UP000244817">
    <property type="component" value="Unassembled WGS sequence"/>
</dbReference>
<comment type="caution">
    <text evidence="2">The sequence shown here is derived from an EMBL/GenBank/DDBJ whole genome shotgun (WGS) entry which is preliminary data.</text>
</comment>
<protein>
    <recommendedName>
        <fullName evidence="4">Oxidoreductase molybdopterin-binding domain-containing protein</fullName>
    </recommendedName>
</protein>
<evidence type="ECO:0008006" key="4">
    <source>
        <dbReference type="Google" id="ProtNLM"/>
    </source>
</evidence>
<dbReference type="AlphaFoldDB" id="A0A2T7FZG9"/>
<dbReference type="OrthoDB" id="9798763at2"/>
<dbReference type="RefSeq" id="WP_108639580.1">
    <property type="nucleotide sequence ID" value="NZ_QCYG01000002.1"/>
</dbReference>
<accession>A0A2T7FZG9</accession>
<feature type="chain" id="PRO_5015654742" description="Oxidoreductase molybdopterin-binding domain-containing protein" evidence="1">
    <location>
        <begin position="22"/>
        <end position="168"/>
    </location>
</feature>
<name>A0A2T7FZG9_9RHOB</name>
<proteinExistence type="predicted"/>
<dbReference type="EMBL" id="QCYG01000002">
    <property type="protein sequence ID" value="PVA07538.1"/>
    <property type="molecule type" value="Genomic_DNA"/>
</dbReference>
<evidence type="ECO:0000313" key="3">
    <source>
        <dbReference type="Proteomes" id="UP000244817"/>
    </source>
</evidence>
<evidence type="ECO:0000313" key="2">
    <source>
        <dbReference type="EMBL" id="PVA07538.1"/>
    </source>
</evidence>
<keyword evidence="3" id="KW-1185">Reference proteome</keyword>
<evidence type="ECO:0000256" key="1">
    <source>
        <dbReference type="SAM" id="SignalP"/>
    </source>
</evidence>
<dbReference type="Gene3D" id="3.90.420.10">
    <property type="entry name" value="Oxidoreductase, molybdopterin-binding domain"/>
    <property type="match status" value="1"/>
</dbReference>
<gene>
    <name evidence="2" type="ORF">DC363_02575</name>
</gene>